<evidence type="ECO:0000313" key="1">
    <source>
        <dbReference type="EMBL" id="ORV07671.1"/>
    </source>
</evidence>
<dbReference type="Proteomes" id="UP000193484">
    <property type="component" value="Unassembled WGS sequence"/>
</dbReference>
<comment type="caution">
    <text evidence="1">The sequence shown here is derived from an EMBL/GenBank/DDBJ whole genome shotgun (WGS) entry which is preliminary data.</text>
</comment>
<accession>A0A1X1RJG6</accession>
<keyword evidence="2" id="KW-1185">Reference proteome</keyword>
<dbReference type="EMBL" id="LQOJ01000018">
    <property type="protein sequence ID" value="ORV07671.1"/>
    <property type="molecule type" value="Genomic_DNA"/>
</dbReference>
<name>A0A1X1RJG6_MYCFA</name>
<dbReference type="AlphaFoldDB" id="A0A1X1RJG6"/>
<proteinExistence type="predicted"/>
<dbReference type="RefSeq" id="WP_085092925.1">
    <property type="nucleotide sequence ID" value="NZ_AP022603.1"/>
</dbReference>
<evidence type="ECO:0000313" key="2">
    <source>
        <dbReference type="Proteomes" id="UP000193484"/>
    </source>
</evidence>
<dbReference type="STRING" id="1793.AWC04_02935"/>
<dbReference type="InterPro" id="IPR019692">
    <property type="entry name" value="CFP-6_PH"/>
</dbReference>
<sequence length="148" mass="15853">MAAAGQTEWAPAPASIVALGVGGAALLACGLTLVTDEPGKWLAVLVGSGLLLFAAATWRSRPTLAITADGLVLRGWFGAQTLTREDLELIRVTEFRRFGRRQRMLELEAAGEWLRVYTRWDLGTDPIAVLDALTAAGYAAPRAPRPPK</sequence>
<organism evidence="1 2">
    <name type="scientific">Mycolicibacterium fallax</name>
    <name type="common">Mycobacterium fallax</name>
    <dbReference type="NCBI Taxonomy" id="1793"/>
    <lineage>
        <taxon>Bacteria</taxon>
        <taxon>Bacillati</taxon>
        <taxon>Actinomycetota</taxon>
        <taxon>Actinomycetes</taxon>
        <taxon>Mycobacteriales</taxon>
        <taxon>Mycobacteriaceae</taxon>
        <taxon>Mycolicibacterium</taxon>
    </lineage>
</organism>
<gene>
    <name evidence="1" type="ORF">AWC04_02935</name>
</gene>
<dbReference type="Pfam" id="PF10756">
    <property type="entry name" value="bPH_6"/>
    <property type="match status" value="1"/>
</dbReference>
<protein>
    <submittedName>
        <fullName evidence="1">Uncharacterized protein</fullName>
    </submittedName>
</protein>
<dbReference type="OrthoDB" id="4381453at2"/>
<reference evidence="1 2" key="1">
    <citation type="submission" date="2016-01" db="EMBL/GenBank/DDBJ databases">
        <title>The new phylogeny of the genus Mycobacterium.</title>
        <authorList>
            <person name="Tarcisio F."/>
            <person name="Conor M."/>
            <person name="Antonella G."/>
            <person name="Elisabetta G."/>
            <person name="Giulia F.S."/>
            <person name="Sara T."/>
            <person name="Anna F."/>
            <person name="Clotilde B."/>
            <person name="Roberto B."/>
            <person name="Veronica D.S."/>
            <person name="Fabio R."/>
            <person name="Monica P."/>
            <person name="Olivier J."/>
            <person name="Enrico T."/>
            <person name="Nicola S."/>
        </authorList>
    </citation>
    <scope>NUCLEOTIDE SEQUENCE [LARGE SCALE GENOMIC DNA]</scope>
    <source>
        <strain evidence="1 2">DSM 44179</strain>
    </source>
</reference>